<evidence type="ECO:0000259" key="1">
    <source>
        <dbReference type="PROSITE" id="PS51674"/>
    </source>
</evidence>
<dbReference type="PROSITE" id="PS51674">
    <property type="entry name" value="4FE4S_WBL"/>
    <property type="match status" value="1"/>
</dbReference>
<organism evidence="2 3">
    <name type="scientific">Streptomyces glycanivorans</name>
    <dbReference type="NCBI Taxonomy" id="3033808"/>
    <lineage>
        <taxon>Bacteria</taxon>
        <taxon>Bacillati</taxon>
        <taxon>Actinomycetota</taxon>
        <taxon>Actinomycetes</taxon>
        <taxon>Kitasatosporales</taxon>
        <taxon>Streptomycetaceae</taxon>
        <taxon>Streptomyces</taxon>
    </lineage>
</organism>
<keyword evidence="2" id="KW-0614">Plasmid</keyword>
<gene>
    <name evidence="2" type="ORF">P8A20_37260</name>
</gene>
<dbReference type="InterPro" id="IPR034768">
    <property type="entry name" value="4FE4S_WBL"/>
</dbReference>
<sequence length="177" mass="19085">MTSTQARHTRRAVIQAAVDSSAARAGGDPDLYFCADDQGLAAWQARRTEAIRLRTGCPVRAACEELALRDGDGRPDTDEMVRAGRTGRELAAHRAAHTERLAAAVDADRDTEGRRLDTLTTQLQHEASTNPDSSRNGGPRAIALRTAAQNDRLRTLSAQIHQIRAARPARAGWAVAA</sequence>
<keyword evidence="3" id="KW-1185">Reference proteome</keyword>
<reference evidence="2 3" key="1">
    <citation type="submission" date="2023-03" db="EMBL/GenBank/DDBJ databases">
        <title>Isolation and description of six Streptomyces strains from soil environments, able to metabolize different microbial glucans.</title>
        <authorList>
            <person name="Widen T."/>
            <person name="Larsbrink J."/>
        </authorList>
    </citation>
    <scope>NUCLEOTIDE SEQUENCE [LARGE SCALE GENOMIC DNA]</scope>
    <source>
        <strain evidence="2 3">Alt3</strain>
        <plasmid evidence="2 3">unnamed1</plasmid>
    </source>
</reference>
<accession>A0ABY9JRH8</accession>
<geneLocation type="plasmid" evidence="2 3">
    <name>unnamed1</name>
</geneLocation>
<dbReference type="EMBL" id="CP120984">
    <property type="protein sequence ID" value="WLQ69194.1"/>
    <property type="molecule type" value="Genomic_DNA"/>
</dbReference>
<proteinExistence type="predicted"/>
<evidence type="ECO:0000313" key="3">
    <source>
        <dbReference type="Proteomes" id="UP001224433"/>
    </source>
</evidence>
<feature type="domain" description="4Fe-4S Wbl-type" evidence="1">
    <location>
        <begin position="22"/>
        <end position="92"/>
    </location>
</feature>
<evidence type="ECO:0000313" key="2">
    <source>
        <dbReference type="EMBL" id="WLQ69194.1"/>
    </source>
</evidence>
<protein>
    <submittedName>
        <fullName evidence="2">Transcription factor WhiB</fullName>
    </submittedName>
</protein>
<name>A0ABY9JRH8_9ACTN</name>
<dbReference type="Proteomes" id="UP001224433">
    <property type="component" value="Plasmid unnamed1"/>
</dbReference>
<dbReference type="RefSeq" id="WP_306105270.1">
    <property type="nucleotide sequence ID" value="NZ_CP120984.1"/>
</dbReference>